<evidence type="ECO:0000256" key="2">
    <source>
        <dbReference type="SAM" id="SignalP"/>
    </source>
</evidence>
<keyword evidence="4" id="KW-1185">Reference proteome</keyword>
<feature type="region of interest" description="Disordered" evidence="1">
    <location>
        <begin position="122"/>
        <end position="162"/>
    </location>
</feature>
<sequence>MLATLFSTTLLATAALIAPVVNAIHLTLDTEEIQVGKQITIDAGGEGLINVAVLKADDECGEPLKEWLKVKSDDLHWTPDVPVGTEIVFLVEENDSEAEKWSKTFKVTAAAVDASGTTASVTGTAAGFAPSTPSTADSSDDASSNGAINVQNAPEDGTADAPGAASARAAVSAGVLAFAAFAAVAML</sequence>
<dbReference type="EMBL" id="KV425940">
    <property type="protein sequence ID" value="KZV96654.1"/>
    <property type="molecule type" value="Genomic_DNA"/>
</dbReference>
<feature type="signal peptide" evidence="2">
    <location>
        <begin position="1"/>
        <end position="23"/>
    </location>
</feature>
<feature type="compositionally biased region" description="Low complexity" evidence="1">
    <location>
        <begin position="122"/>
        <end position="144"/>
    </location>
</feature>
<protein>
    <recommendedName>
        <fullName evidence="5">YcnI-like domain-containing protein</fullName>
    </recommendedName>
</protein>
<proteinExistence type="predicted"/>
<dbReference type="OrthoDB" id="10531093at2759"/>
<evidence type="ECO:0000313" key="4">
    <source>
        <dbReference type="Proteomes" id="UP000077266"/>
    </source>
</evidence>
<evidence type="ECO:0000313" key="3">
    <source>
        <dbReference type="EMBL" id="KZV96654.1"/>
    </source>
</evidence>
<reference evidence="3 4" key="1">
    <citation type="journal article" date="2016" name="Mol. Biol. Evol.">
        <title>Comparative Genomics of Early-Diverging Mushroom-Forming Fungi Provides Insights into the Origins of Lignocellulose Decay Capabilities.</title>
        <authorList>
            <person name="Nagy L.G."/>
            <person name="Riley R."/>
            <person name="Tritt A."/>
            <person name="Adam C."/>
            <person name="Daum C."/>
            <person name="Floudas D."/>
            <person name="Sun H."/>
            <person name="Yadav J.S."/>
            <person name="Pangilinan J."/>
            <person name="Larsson K.H."/>
            <person name="Matsuura K."/>
            <person name="Barry K."/>
            <person name="Labutti K."/>
            <person name="Kuo R."/>
            <person name="Ohm R.A."/>
            <person name="Bhattacharya S.S."/>
            <person name="Shirouzu T."/>
            <person name="Yoshinaga Y."/>
            <person name="Martin F.M."/>
            <person name="Grigoriev I.V."/>
            <person name="Hibbett D.S."/>
        </authorList>
    </citation>
    <scope>NUCLEOTIDE SEQUENCE [LARGE SCALE GENOMIC DNA]</scope>
    <source>
        <strain evidence="3 4">HHB12029</strain>
    </source>
</reference>
<accession>A0A165KPG7</accession>
<gene>
    <name evidence="3" type="ORF">EXIGLDRAFT_732680</name>
</gene>
<name>A0A165KPG7_EXIGL</name>
<dbReference type="Proteomes" id="UP000077266">
    <property type="component" value="Unassembled WGS sequence"/>
</dbReference>
<dbReference type="AlphaFoldDB" id="A0A165KPG7"/>
<feature type="chain" id="PRO_5007861089" description="YcnI-like domain-containing protein" evidence="2">
    <location>
        <begin position="24"/>
        <end position="187"/>
    </location>
</feature>
<dbReference type="InParanoid" id="A0A165KPG7"/>
<evidence type="ECO:0000256" key="1">
    <source>
        <dbReference type="SAM" id="MobiDB-lite"/>
    </source>
</evidence>
<keyword evidence="2" id="KW-0732">Signal</keyword>
<organism evidence="3 4">
    <name type="scientific">Exidia glandulosa HHB12029</name>
    <dbReference type="NCBI Taxonomy" id="1314781"/>
    <lineage>
        <taxon>Eukaryota</taxon>
        <taxon>Fungi</taxon>
        <taxon>Dikarya</taxon>
        <taxon>Basidiomycota</taxon>
        <taxon>Agaricomycotina</taxon>
        <taxon>Agaricomycetes</taxon>
        <taxon>Auriculariales</taxon>
        <taxon>Exidiaceae</taxon>
        <taxon>Exidia</taxon>
    </lineage>
</organism>
<evidence type="ECO:0008006" key="5">
    <source>
        <dbReference type="Google" id="ProtNLM"/>
    </source>
</evidence>